<comment type="caution">
    <text evidence="1">The sequence shown here is derived from an EMBL/GenBank/DDBJ whole genome shotgun (WGS) entry which is preliminary data.</text>
</comment>
<name>A0A7X2J2L6_9BACI</name>
<keyword evidence="2" id="KW-1185">Reference proteome</keyword>
<dbReference type="Proteomes" id="UP000448867">
    <property type="component" value="Unassembled WGS sequence"/>
</dbReference>
<dbReference type="AlphaFoldDB" id="A0A7X2J2L6"/>
<dbReference type="EMBL" id="WKKI01000053">
    <property type="protein sequence ID" value="MRX73962.1"/>
    <property type="molecule type" value="Genomic_DNA"/>
</dbReference>
<dbReference type="RefSeq" id="WP_154309417.1">
    <property type="nucleotide sequence ID" value="NZ_WKKI01000053.1"/>
</dbReference>
<organism evidence="1 2">
    <name type="scientific">Metabacillus lacus</name>
    <dbReference type="NCBI Taxonomy" id="1983721"/>
    <lineage>
        <taxon>Bacteria</taxon>
        <taxon>Bacillati</taxon>
        <taxon>Bacillota</taxon>
        <taxon>Bacilli</taxon>
        <taxon>Bacillales</taxon>
        <taxon>Bacillaceae</taxon>
        <taxon>Metabacillus</taxon>
    </lineage>
</organism>
<dbReference type="OrthoDB" id="2679383at2"/>
<sequence>MEEYHKFDVTHKIFARIIEEEIELYISKDYVGRLVITEEGRKYDLVYDYVYEDGRIYKLYDRSCPQKQYAEGCDMGWC</sequence>
<dbReference type="Pfam" id="PF10830">
    <property type="entry name" value="DUF2553"/>
    <property type="match status" value="1"/>
</dbReference>
<protein>
    <submittedName>
        <fullName evidence="1">DUF2553 family protein</fullName>
    </submittedName>
</protein>
<evidence type="ECO:0000313" key="1">
    <source>
        <dbReference type="EMBL" id="MRX73962.1"/>
    </source>
</evidence>
<evidence type="ECO:0000313" key="2">
    <source>
        <dbReference type="Proteomes" id="UP000448867"/>
    </source>
</evidence>
<accession>A0A7X2J2L6</accession>
<gene>
    <name evidence="1" type="ORF">GJU40_17675</name>
</gene>
<proteinExistence type="predicted"/>
<reference evidence="1 2" key="1">
    <citation type="submission" date="2019-11" db="EMBL/GenBank/DDBJ databases">
        <title>Bacillus lacus genome.</title>
        <authorList>
            <person name="Allen C.J."/>
            <person name="Newman J.D."/>
        </authorList>
    </citation>
    <scope>NUCLEOTIDE SEQUENCE [LARGE SCALE GENOMIC DNA]</scope>
    <source>
        <strain evidence="1 2">KCTC 33946</strain>
    </source>
</reference>
<dbReference type="InterPro" id="IPR020140">
    <property type="entry name" value="Uncharacterised_YusG"/>
</dbReference>